<keyword evidence="2" id="KW-1185">Reference proteome</keyword>
<reference evidence="2" key="1">
    <citation type="journal article" date="2019" name="Int. J. Syst. Evol. Microbiol.">
        <title>The Global Catalogue of Microorganisms (GCM) 10K type strain sequencing project: providing services to taxonomists for standard genome sequencing and annotation.</title>
        <authorList>
            <consortium name="The Broad Institute Genomics Platform"/>
            <consortium name="The Broad Institute Genome Sequencing Center for Infectious Disease"/>
            <person name="Wu L."/>
            <person name="Ma J."/>
        </authorList>
    </citation>
    <scope>NUCLEOTIDE SEQUENCE [LARGE SCALE GENOMIC DNA]</scope>
    <source>
        <strain evidence="2">CCM 8778</strain>
    </source>
</reference>
<gene>
    <name evidence="1" type="ORF">GCM10007363_15570</name>
</gene>
<name>A0ABQ2AJY8_9PSED</name>
<protein>
    <submittedName>
        <fullName evidence="1">Uncharacterized protein</fullName>
    </submittedName>
</protein>
<comment type="caution">
    <text evidence="1">The sequence shown here is derived from an EMBL/GenBank/DDBJ whole genome shotgun (WGS) entry which is preliminary data.</text>
</comment>
<dbReference type="EMBL" id="BMDE01000004">
    <property type="protein sequence ID" value="GGH92696.1"/>
    <property type="molecule type" value="Genomic_DNA"/>
</dbReference>
<evidence type="ECO:0000313" key="2">
    <source>
        <dbReference type="Proteomes" id="UP000655550"/>
    </source>
</evidence>
<evidence type="ECO:0000313" key="1">
    <source>
        <dbReference type="EMBL" id="GGH92696.1"/>
    </source>
</evidence>
<accession>A0ABQ2AJY8</accession>
<sequence length="50" mass="5560">MARIGTNMLAANASKKSPSKYTMRRKVEVAMDNMPWDREGGRFCACPPAL</sequence>
<proteinExistence type="predicted"/>
<organism evidence="1 2">
    <name type="scientific">Pseudomonas fluvialis</name>
    <dbReference type="NCBI Taxonomy" id="1793966"/>
    <lineage>
        <taxon>Bacteria</taxon>
        <taxon>Pseudomonadati</taxon>
        <taxon>Pseudomonadota</taxon>
        <taxon>Gammaproteobacteria</taxon>
        <taxon>Pseudomonadales</taxon>
        <taxon>Pseudomonadaceae</taxon>
        <taxon>Pseudomonas</taxon>
    </lineage>
</organism>
<dbReference type="Proteomes" id="UP000655550">
    <property type="component" value="Unassembled WGS sequence"/>
</dbReference>